<sequence length="52" mass="5983">LDTDYLEISETVTLNGRTAVNYEFDGTDLELKEAYQKMWDDVHQGPSEMGKK</sequence>
<dbReference type="EMBL" id="LAZR01017369">
    <property type="protein sequence ID" value="KKM00710.1"/>
    <property type="molecule type" value="Genomic_DNA"/>
</dbReference>
<name>A0A0F9GP78_9ZZZZ</name>
<comment type="caution">
    <text evidence="1">The sequence shown here is derived from an EMBL/GenBank/DDBJ whole genome shotgun (WGS) entry which is preliminary data.</text>
</comment>
<accession>A0A0F9GP78</accession>
<dbReference type="AlphaFoldDB" id="A0A0F9GP78"/>
<organism evidence="1">
    <name type="scientific">marine sediment metagenome</name>
    <dbReference type="NCBI Taxonomy" id="412755"/>
    <lineage>
        <taxon>unclassified sequences</taxon>
        <taxon>metagenomes</taxon>
        <taxon>ecological metagenomes</taxon>
    </lineage>
</organism>
<protein>
    <submittedName>
        <fullName evidence="1">Uncharacterized protein</fullName>
    </submittedName>
</protein>
<gene>
    <name evidence="1" type="ORF">LCGC14_1801770</name>
</gene>
<proteinExistence type="predicted"/>
<evidence type="ECO:0000313" key="1">
    <source>
        <dbReference type="EMBL" id="KKM00710.1"/>
    </source>
</evidence>
<feature type="non-terminal residue" evidence="1">
    <location>
        <position position="1"/>
    </location>
</feature>
<reference evidence="1" key="1">
    <citation type="journal article" date="2015" name="Nature">
        <title>Complex archaea that bridge the gap between prokaryotes and eukaryotes.</title>
        <authorList>
            <person name="Spang A."/>
            <person name="Saw J.H."/>
            <person name="Jorgensen S.L."/>
            <person name="Zaremba-Niedzwiedzka K."/>
            <person name="Martijn J."/>
            <person name="Lind A.E."/>
            <person name="van Eijk R."/>
            <person name="Schleper C."/>
            <person name="Guy L."/>
            <person name="Ettema T.J."/>
        </authorList>
    </citation>
    <scope>NUCLEOTIDE SEQUENCE</scope>
</reference>